<dbReference type="Proteomes" id="UP000279962">
    <property type="component" value="Chromosome"/>
</dbReference>
<dbReference type="KEGG" id="awu:BEN71_11095"/>
<evidence type="ECO:0000313" key="1">
    <source>
        <dbReference type="EMBL" id="AYO54192.1"/>
    </source>
</evidence>
<proteinExistence type="predicted"/>
<gene>
    <name evidence="1" type="ORF">CDG68_11350</name>
</gene>
<protein>
    <submittedName>
        <fullName evidence="1">Uncharacterized protein</fullName>
    </submittedName>
</protein>
<dbReference type="EMBL" id="CP033133">
    <property type="protein sequence ID" value="AYO54192.1"/>
    <property type="molecule type" value="Genomic_DNA"/>
</dbReference>
<dbReference type="AlphaFoldDB" id="A0A385C5P6"/>
<sequence>MGQTITETIVVKQLVVGDNVRTENAKPTTGVAYLRGDLVLVDENNKVVHPTFTGDVLSDWNAVSVADFSMEQSTYHATNNLEMPLYVQGVFDVAVVTVKGVALTAAQMDSVRAQALKNKIELRKVVGN</sequence>
<dbReference type="OrthoDB" id="6710589at2"/>
<dbReference type="RefSeq" id="WP_068974381.1">
    <property type="nucleotide sequence ID" value="NZ_CP031716.1"/>
</dbReference>
<organism evidence="1 2">
    <name type="scientific">Acinetobacter wuhouensis</name>
    <dbReference type="NCBI Taxonomy" id="1879050"/>
    <lineage>
        <taxon>Bacteria</taxon>
        <taxon>Pseudomonadati</taxon>
        <taxon>Pseudomonadota</taxon>
        <taxon>Gammaproteobacteria</taxon>
        <taxon>Moraxellales</taxon>
        <taxon>Moraxellaceae</taxon>
        <taxon>Acinetobacter</taxon>
    </lineage>
</organism>
<evidence type="ECO:0000313" key="2">
    <source>
        <dbReference type="Proteomes" id="UP000279962"/>
    </source>
</evidence>
<dbReference type="STRING" id="1879050.GCA_001696605_01744"/>
<accession>A0A385C5P6</accession>
<reference evidence="1 2" key="1">
    <citation type="submission" date="2018-10" db="EMBL/GenBank/DDBJ databases">
        <title>The complete genome of Acinetobacter wuhouensis strain WCHAW010062.</title>
        <authorList>
            <person name="Hu Y."/>
            <person name="Long H."/>
            <person name="Feng Y."/>
            <person name="Zong Z."/>
        </authorList>
    </citation>
    <scope>NUCLEOTIDE SEQUENCE [LARGE SCALE GENOMIC DNA]</scope>
    <source>
        <strain evidence="1 2">WCHAW010062</strain>
    </source>
</reference>
<name>A0A385C5P6_9GAMM</name>